<organism evidence="2 3">
    <name type="scientific">Marchantia polymorpha</name>
    <name type="common">Common liverwort</name>
    <name type="synonym">Marchantia aquatica</name>
    <dbReference type="NCBI Taxonomy" id="3197"/>
    <lineage>
        <taxon>Eukaryota</taxon>
        <taxon>Viridiplantae</taxon>
        <taxon>Streptophyta</taxon>
        <taxon>Embryophyta</taxon>
        <taxon>Marchantiophyta</taxon>
        <taxon>Marchantiopsida</taxon>
        <taxon>Marchantiidae</taxon>
        <taxon>Marchantiales</taxon>
        <taxon>Marchantiaceae</taxon>
        <taxon>Marchantia</taxon>
    </lineage>
</organism>
<feature type="compositionally biased region" description="Basic and acidic residues" evidence="1">
    <location>
        <begin position="117"/>
        <end position="134"/>
    </location>
</feature>
<gene>
    <name evidence="2" type="ORF">MARPO_0132s0052</name>
</gene>
<accession>A0A2R6W805</accession>
<feature type="compositionally biased region" description="Basic and acidic residues" evidence="1">
    <location>
        <begin position="1"/>
        <end position="21"/>
    </location>
</feature>
<sequence length="197" mass="21652">MQREAETKNHTETCYEVKDEGPSGILSADRYPYPDHRTVTFALLIPSDRRKKERLKGERKRKRGAQAEQTRESGAGEEGEGRFADYRADARARETDEGNVEEDAGAGAGGRRAGRGRRADDCAFVGKEGDERRGKERKGKSGGGGVGWRTKAIGLRHSRAGIAGHCVLFRPGGCDMSGKGAAKKGREFWRYRPADLL</sequence>
<keyword evidence="3" id="KW-1185">Reference proteome</keyword>
<proteinExistence type="predicted"/>
<feature type="compositionally biased region" description="Basic residues" evidence="1">
    <location>
        <begin position="49"/>
        <end position="64"/>
    </location>
</feature>
<protein>
    <submittedName>
        <fullName evidence="2">Uncharacterized protein</fullName>
    </submittedName>
</protein>
<dbReference type="EMBL" id="KZ772804">
    <property type="protein sequence ID" value="PTQ29981.1"/>
    <property type="molecule type" value="Genomic_DNA"/>
</dbReference>
<feature type="compositionally biased region" description="Basic and acidic residues" evidence="1">
    <location>
        <begin position="79"/>
        <end position="96"/>
    </location>
</feature>
<evidence type="ECO:0000313" key="3">
    <source>
        <dbReference type="Proteomes" id="UP000244005"/>
    </source>
</evidence>
<feature type="region of interest" description="Disordered" evidence="1">
    <location>
        <begin position="1"/>
        <end position="149"/>
    </location>
</feature>
<dbReference type="AlphaFoldDB" id="A0A2R6W805"/>
<reference evidence="3" key="1">
    <citation type="journal article" date="2017" name="Cell">
        <title>Insights into land plant evolution garnered from the Marchantia polymorpha genome.</title>
        <authorList>
            <person name="Bowman J.L."/>
            <person name="Kohchi T."/>
            <person name="Yamato K.T."/>
            <person name="Jenkins J."/>
            <person name="Shu S."/>
            <person name="Ishizaki K."/>
            <person name="Yamaoka S."/>
            <person name="Nishihama R."/>
            <person name="Nakamura Y."/>
            <person name="Berger F."/>
            <person name="Adam C."/>
            <person name="Aki S.S."/>
            <person name="Althoff F."/>
            <person name="Araki T."/>
            <person name="Arteaga-Vazquez M.A."/>
            <person name="Balasubrmanian S."/>
            <person name="Barry K."/>
            <person name="Bauer D."/>
            <person name="Boehm C.R."/>
            <person name="Briginshaw L."/>
            <person name="Caballero-Perez J."/>
            <person name="Catarino B."/>
            <person name="Chen F."/>
            <person name="Chiyoda S."/>
            <person name="Chovatia M."/>
            <person name="Davies K.M."/>
            <person name="Delmans M."/>
            <person name="Demura T."/>
            <person name="Dierschke T."/>
            <person name="Dolan L."/>
            <person name="Dorantes-Acosta A.E."/>
            <person name="Eklund D.M."/>
            <person name="Florent S.N."/>
            <person name="Flores-Sandoval E."/>
            <person name="Fujiyama A."/>
            <person name="Fukuzawa H."/>
            <person name="Galik B."/>
            <person name="Grimanelli D."/>
            <person name="Grimwood J."/>
            <person name="Grossniklaus U."/>
            <person name="Hamada T."/>
            <person name="Haseloff J."/>
            <person name="Hetherington A.J."/>
            <person name="Higo A."/>
            <person name="Hirakawa Y."/>
            <person name="Hundley H.N."/>
            <person name="Ikeda Y."/>
            <person name="Inoue K."/>
            <person name="Inoue S.I."/>
            <person name="Ishida S."/>
            <person name="Jia Q."/>
            <person name="Kakita M."/>
            <person name="Kanazawa T."/>
            <person name="Kawai Y."/>
            <person name="Kawashima T."/>
            <person name="Kennedy M."/>
            <person name="Kinose K."/>
            <person name="Kinoshita T."/>
            <person name="Kohara Y."/>
            <person name="Koide E."/>
            <person name="Komatsu K."/>
            <person name="Kopischke S."/>
            <person name="Kubo M."/>
            <person name="Kyozuka J."/>
            <person name="Lagercrantz U."/>
            <person name="Lin S.S."/>
            <person name="Lindquist E."/>
            <person name="Lipzen A.M."/>
            <person name="Lu C.W."/>
            <person name="De Luna E."/>
            <person name="Martienssen R.A."/>
            <person name="Minamino N."/>
            <person name="Mizutani M."/>
            <person name="Mizutani M."/>
            <person name="Mochizuki N."/>
            <person name="Monte I."/>
            <person name="Mosher R."/>
            <person name="Nagasaki H."/>
            <person name="Nakagami H."/>
            <person name="Naramoto S."/>
            <person name="Nishitani K."/>
            <person name="Ohtani M."/>
            <person name="Okamoto T."/>
            <person name="Okumura M."/>
            <person name="Phillips J."/>
            <person name="Pollak B."/>
            <person name="Reinders A."/>
            <person name="Rovekamp M."/>
            <person name="Sano R."/>
            <person name="Sawa S."/>
            <person name="Schmid M.W."/>
            <person name="Shirakawa M."/>
            <person name="Solano R."/>
            <person name="Spunde A."/>
            <person name="Suetsugu N."/>
            <person name="Sugano S."/>
            <person name="Sugiyama A."/>
            <person name="Sun R."/>
            <person name="Suzuki Y."/>
            <person name="Takenaka M."/>
            <person name="Takezawa D."/>
            <person name="Tomogane H."/>
            <person name="Tsuzuki M."/>
            <person name="Ueda T."/>
            <person name="Umeda M."/>
            <person name="Ward J.M."/>
            <person name="Watanabe Y."/>
            <person name="Yazaki K."/>
            <person name="Yokoyama R."/>
            <person name="Yoshitake Y."/>
            <person name="Yotsui I."/>
            <person name="Zachgo S."/>
            <person name="Schmutz J."/>
        </authorList>
    </citation>
    <scope>NUCLEOTIDE SEQUENCE [LARGE SCALE GENOMIC DNA]</scope>
    <source>
        <strain evidence="3">Tak-1</strain>
    </source>
</reference>
<name>A0A2R6W805_MARPO</name>
<evidence type="ECO:0000256" key="1">
    <source>
        <dbReference type="SAM" id="MobiDB-lite"/>
    </source>
</evidence>
<evidence type="ECO:0000313" key="2">
    <source>
        <dbReference type="EMBL" id="PTQ29981.1"/>
    </source>
</evidence>
<dbReference type="Proteomes" id="UP000244005">
    <property type="component" value="Unassembled WGS sequence"/>
</dbReference>